<organism evidence="8 9">
    <name type="scientific">Gymnopus androsaceus JB14</name>
    <dbReference type="NCBI Taxonomy" id="1447944"/>
    <lineage>
        <taxon>Eukaryota</taxon>
        <taxon>Fungi</taxon>
        <taxon>Dikarya</taxon>
        <taxon>Basidiomycota</taxon>
        <taxon>Agaricomycotina</taxon>
        <taxon>Agaricomycetes</taxon>
        <taxon>Agaricomycetidae</taxon>
        <taxon>Agaricales</taxon>
        <taxon>Marasmiineae</taxon>
        <taxon>Omphalotaceae</taxon>
        <taxon>Gymnopus</taxon>
    </lineage>
</organism>
<protein>
    <recommendedName>
        <fullName evidence="3">Conserved oligomeric Golgi complex subunit 1</fullName>
    </recommendedName>
</protein>
<comment type="subcellular location">
    <subcellularLocation>
        <location evidence="1">Golgi apparatus membrane</location>
        <topology evidence="1">Peripheral membrane protein</topology>
    </subcellularLocation>
</comment>
<name>A0A6A4HR85_9AGAR</name>
<dbReference type="Proteomes" id="UP000799118">
    <property type="component" value="Unassembled WGS sequence"/>
</dbReference>
<dbReference type="GO" id="GO:0006891">
    <property type="term" value="P:intra-Golgi vesicle-mediated transport"/>
    <property type="evidence" value="ECO:0007669"/>
    <property type="project" value="InterPro"/>
</dbReference>
<accession>A0A6A4HR85</accession>
<dbReference type="OrthoDB" id="46189at2759"/>
<keyword evidence="5" id="KW-0653">Protein transport</keyword>
<evidence type="ECO:0000256" key="4">
    <source>
        <dbReference type="ARBA" id="ARBA00022448"/>
    </source>
</evidence>
<keyword evidence="6" id="KW-0333">Golgi apparatus</keyword>
<dbReference type="Pfam" id="PF08700">
    <property type="entry name" value="VPS51_Exo84_N"/>
    <property type="match status" value="1"/>
</dbReference>
<gene>
    <name evidence="8" type="ORF">BT96DRAFT_819083</name>
</gene>
<evidence type="ECO:0000256" key="3">
    <source>
        <dbReference type="ARBA" id="ARBA00020978"/>
    </source>
</evidence>
<evidence type="ECO:0000256" key="2">
    <source>
        <dbReference type="ARBA" id="ARBA00006653"/>
    </source>
</evidence>
<evidence type="ECO:0000256" key="1">
    <source>
        <dbReference type="ARBA" id="ARBA00004395"/>
    </source>
</evidence>
<dbReference type="GO" id="GO:0017119">
    <property type="term" value="C:Golgi transport complex"/>
    <property type="evidence" value="ECO:0007669"/>
    <property type="project" value="InterPro"/>
</dbReference>
<keyword evidence="9" id="KW-1185">Reference proteome</keyword>
<dbReference type="PANTHER" id="PTHR31658:SF0">
    <property type="entry name" value="CONSERVED OLIGOMERIC GOLGI COMPLEX SUBUNIT 1"/>
    <property type="match status" value="1"/>
</dbReference>
<dbReference type="InterPro" id="IPR033370">
    <property type="entry name" value="COG1"/>
</dbReference>
<keyword evidence="4" id="KW-0813">Transport</keyword>
<dbReference type="GO" id="GO:0015031">
    <property type="term" value="P:protein transport"/>
    <property type="evidence" value="ECO:0007669"/>
    <property type="project" value="UniProtKB-KW"/>
</dbReference>
<dbReference type="EMBL" id="ML769455">
    <property type="protein sequence ID" value="KAE9400616.1"/>
    <property type="molecule type" value="Genomic_DNA"/>
</dbReference>
<dbReference type="GO" id="GO:0000139">
    <property type="term" value="C:Golgi membrane"/>
    <property type="evidence" value="ECO:0007669"/>
    <property type="project" value="UniProtKB-SubCell"/>
</dbReference>
<reference evidence="8" key="1">
    <citation type="journal article" date="2019" name="Environ. Microbiol.">
        <title>Fungal ecological strategies reflected in gene transcription - a case study of two litter decomposers.</title>
        <authorList>
            <person name="Barbi F."/>
            <person name="Kohler A."/>
            <person name="Barry K."/>
            <person name="Baskaran P."/>
            <person name="Daum C."/>
            <person name="Fauchery L."/>
            <person name="Ihrmark K."/>
            <person name="Kuo A."/>
            <person name="LaButti K."/>
            <person name="Lipzen A."/>
            <person name="Morin E."/>
            <person name="Grigoriev I.V."/>
            <person name="Henrissat B."/>
            <person name="Lindahl B."/>
            <person name="Martin F."/>
        </authorList>
    </citation>
    <scope>NUCLEOTIDE SEQUENCE</scope>
    <source>
        <strain evidence="8">JB14</strain>
    </source>
</reference>
<keyword evidence="7" id="KW-0472">Membrane</keyword>
<comment type="similarity">
    <text evidence="2">Belongs to the COG1 family.</text>
</comment>
<evidence type="ECO:0000313" key="9">
    <source>
        <dbReference type="Proteomes" id="UP000799118"/>
    </source>
</evidence>
<evidence type="ECO:0000313" key="8">
    <source>
        <dbReference type="EMBL" id="KAE9400616.1"/>
    </source>
</evidence>
<proteinExistence type="inferred from homology"/>
<dbReference type="PANTHER" id="PTHR31658">
    <property type="entry name" value="CONSERVED OLIGOMERIC GOLGI COMPLEX SUBUNIT 1"/>
    <property type="match status" value="1"/>
</dbReference>
<evidence type="ECO:0000256" key="7">
    <source>
        <dbReference type="ARBA" id="ARBA00023136"/>
    </source>
</evidence>
<dbReference type="AlphaFoldDB" id="A0A6A4HR85"/>
<evidence type="ECO:0000256" key="6">
    <source>
        <dbReference type="ARBA" id="ARBA00023034"/>
    </source>
</evidence>
<evidence type="ECO:0000256" key="5">
    <source>
        <dbReference type="ARBA" id="ARBA00022927"/>
    </source>
</evidence>
<sequence length="707" mass="80091">MDPDELFVKYNISEIKLIQQRLRADADAKQEELRLMVGERYRDLLQASTSIISIASSSQRVIQALTDTKNAILDEPPPSTPKHTSVKTNEDIHLQALQILAAHIKLLLDVPEHLWRMLEKKKYFPAAWLYLLSRVVHRALVREDQDEEAWQSQGIDVLESFPLVQRQWEAVAQFRPQIIHKAALSLRDFAASSQDVCATLLTLHLLDSRPLSDTLTTLLEQRSKSLQTIFSKTPVPQGSIREIKKCILVALDSISRTMKTSRDVFEARDSRFSLIRATLEFIQTDSTPPELPSELQLTTQTLLNNLPSSSHFSTLPQNLRSYKPHVDVNHQFSSIPPARLDQMVSEWFQKSADTLRISCHTWLLDASSVKVVWSIRKSVRNWLQSSAALESSETAHLESLFDDVCRQRVLDIWKVGLSNAEVAFHDQLSSTVTSLKSGSENLADASPIAHLFDAPPLPTVSQLEDFPLQKYRTTLQRQLLGRVSLLDNVLRTLEKCAAALQEDLLQVLRGDDDDTVSLITRLKESYRPHAQNLCEAALADLEATASAFETFTELDINALVFVGRVVEEISSSSPFLSNMSCDEVFAQGFQQKAKSLYNTIIDRWREFTVLRVLSRHRISAPVTGGLPCVSPSTNLIQSLLSLADAIQNLGFSRDPSRHTHLADQTLHLFVRRLVERKWERDEIQMLYDLAFLRKLADLWGAHWSDVQ</sequence>